<dbReference type="OrthoDB" id="10443338at2759"/>
<accession>A0A084R1G2</accession>
<gene>
    <name evidence="2" type="ORF">S40285_09954</name>
</gene>
<sequence length="300" mass="32940">MRHVFPQFQCFAHEPPTPSIAATRPQANAGQALQRARVVGAFAPRASVRMQFSGVCAARRPATIMAQKMVPARFLRPAGSPLLFVSEEGAAFACWICAGRRTSAALGPGRSTSLVGIFARWRDGAAQVPAMLQTKEWAFANWLTIRQPEGLEEDLGPRGHAHREREKVPERGPWNPGSCPSQAWTHVDTIVEKRSSTQRRGPAHATLRDECAATGPLSLSPSTSCLQQDLRFGDFLLSAGLVREQHHPDGFLHLPPTSFSAHKSHANRKSNVRPQHALGLLWLAESVRELHAVPRPFIET</sequence>
<evidence type="ECO:0000256" key="1">
    <source>
        <dbReference type="SAM" id="MobiDB-lite"/>
    </source>
</evidence>
<evidence type="ECO:0000313" key="2">
    <source>
        <dbReference type="EMBL" id="KFA70047.1"/>
    </source>
</evidence>
<evidence type="ECO:0000313" key="3">
    <source>
        <dbReference type="Proteomes" id="UP000028524"/>
    </source>
</evidence>
<protein>
    <submittedName>
        <fullName evidence="2">Uncharacterized protein</fullName>
    </submittedName>
</protein>
<feature type="region of interest" description="Disordered" evidence="1">
    <location>
        <begin position="153"/>
        <end position="179"/>
    </location>
</feature>
<dbReference type="HOGENOM" id="CLU_928049_0_0_1"/>
<name>A0A084R1G2_STAC4</name>
<reference evidence="2 3" key="1">
    <citation type="journal article" date="2014" name="BMC Genomics">
        <title>Comparative genome sequencing reveals chemotype-specific gene clusters in the toxigenic black mold Stachybotrys.</title>
        <authorList>
            <person name="Semeiks J."/>
            <person name="Borek D."/>
            <person name="Otwinowski Z."/>
            <person name="Grishin N.V."/>
        </authorList>
    </citation>
    <scope>NUCLEOTIDE SEQUENCE [LARGE SCALE GENOMIC DNA]</scope>
    <source>
        <strain evidence="2 3">IBT 40285</strain>
    </source>
</reference>
<dbReference type="InParanoid" id="A0A084R1G2"/>
<organism evidence="2 3">
    <name type="scientific">Stachybotrys chlorohalonatus (strain IBT 40285)</name>
    <dbReference type="NCBI Taxonomy" id="1283841"/>
    <lineage>
        <taxon>Eukaryota</taxon>
        <taxon>Fungi</taxon>
        <taxon>Dikarya</taxon>
        <taxon>Ascomycota</taxon>
        <taxon>Pezizomycotina</taxon>
        <taxon>Sordariomycetes</taxon>
        <taxon>Hypocreomycetidae</taxon>
        <taxon>Hypocreales</taxon>
        <taxon>Stachybotryaceae</taxon>
        <taxon>Stachybotrys</taxon>
    </lineage>
</organism>
<keyword evidence="3" id="KW-1185">Reference proteome</keyword>
<dbReference type="Proteomes" id="UP000028524">
    <property type="component" value="Unassembled WGS sequence"/>
</dbReference>
<dbReference type="EMBL" id="KL659312">
    <property type="protein sequence ID" value="KFA70047.1"/>
    <property type="molecule type" value="Genomic_DNA"/>
</dbReference>
<dbReference type="AlphaFoldDB" id="A0A084R1G2"/>
<proteinExistence type="predicted"/>